<dbReference type="Proteomes" id="UP000184386">
    <property type="component" value="Unassembled WGS sequence"/>
</dbReference>
<dbReference type="InterPro" id="IPR000182">
    <property type="entry name" value="GNAT_dom"/>
</dbReference>
<evidence type="ECO:0000313" key="3">
    <source>
        <dbReference type="Proteomes" id="UP000184386"/>
    </source>
</evidence>
<dbReference type="GO" id="GO:0016747">
    <property type="term" value="F:acyltransferase activity, transferring groups other than amino-acyl groups"/>
    <property type="evidence" value="ECO:0007669"/>
    <property type="project" value="InterPro"/>
</dbReference>
<dbReference type="PROSITE" id="PS51186">
    <property type="entry name" value="GNAT"/>
    <property type="match status" value="1"/>
</dbReference>
<dbReference type="SUPFAM" id="SSF55729">
    <property type="entry name" value="Acyl-CoA N-acyltransferases (Nat)"/>
    <property type="match status" value="1"/>
</dbReference>
<dbReference type="EMBL" id="FRAC01000052">
    <property type="protein sequence ID" value="SHL76367.1"/>
    <property type="molecule type" value="Genomic_DNA"/>
</dbReference>
<proteinExistence type="predicted"/>
<keyword evidence="3" id="KW-1185">Reference proteome</keyword>
<sequence length="144" mass="16798">MVQVKIVKDKKSLSEIFSIWEAVFGRNKSDFVYNDSNIYIILYEGLKEDNPIGAAMIKEEQDNCLIENLAVVEKKRNQQNGEFLLRFTVDTGFQSGYEKVYVFTKVNKSSLLEKVGFGKIDDKIFPNMTKYQINQEDFYKKCKH</sequence>
<protein>
    <recommendedName>
        <fullName evidence="1">N-acetyltransferase domain-containing protein</fullName>
    </recommendedName>
</protein>
<accession>A0A1M7DAC4</accession>
<dbReference type="STRING" id="1121322.SAMN02745136_05643"/>
<gene>
    <name evidence="2" type="ORF">SAMN02745136_05643</name>
</gene>
<feature type="domain" description="N-acetyltransferase" evidence="1">
    <location>
        <begin position="2"/>
        <end position="136"/>
    </location>
</feature>
<evidence type="ECO:0000313" key="2">
    <source>
        <dbReference type="EMBL" id="SHL76367.1"/>
    </source>
</evidence>
<dbReference type="Pfam" id="PF00583">
    <property type="entry name" value="Acetyltransf_1"/>
    <property type="match status" value="1"/>
</dbReference>
<reference evidence="2 3" key="1">
    <citation type="submission" date="2016-11" db="EMBL/GenBank/DDBJ databases">
        <authorList>
            <person name="Jaros S."/>
            <person name="Januszkiewicz K."/>
            <person name="Wedrychowicz H."/>
        </authorList>
    </citation>
    <scope>NUCLEOTIDE SEQUENCE [LARGE SCALE GENOMIC DNA]</scope>
    <source>
        <strain evidence="2 3">DSM 15929</strain>
    </source>
</reference>
<dbReference type="Gene3D" id="3.40.630.30">
    <property type="match status" value="1"/>
</dbReference>
<evidence type="ECO:0000259" key="1">
    <source>
        <dbReference type="PROSITE" id="PS51186"/>
    </source>
</evidence>
<dbReference type="RefSeq" id="WP_170866780.1">
    <property type="nucleotide sequence ID" value="NZ_FRAC01000052.1"/>
</dbReference>
<organism evidence="2 3">
    <name type="scientific">Anaerocolumna jejuensis DSM 15929</name>
    <dbReference type="NCBI Taxonomy" id="1121322"/>
    <lineage>
        <taxon>Bacteria</taxon>
        <taxon>Bacillati</taxon>
        <taxon>Bacillota</taxon>
        <taxon>Clostridia</taxon>
        <taxon>Lachnospirales</taxon>
        <taxon>Lachnospiraceae</taxon>
        <taxon>Anaerocolumna</taxon>
    </lineage>
</organism>
<dbReference type="AlphaFoldDB" id="A0A1M7DAC4"/>
<name>A0A1M7DAC4_9FIRM</name>
<dbReference type="InterPro" id="IPR016181">
    <property type="entry name" value="Acyl_CoA_acyltransferase"/>
</dbReference>